<dbReference type="Proteomes" id="UP000789759">
    <property type="component" value="Unassembled WGS sequence"/>
</dbReference>
<comment type="caution">
    <text evidence="2">The sequence shown here is derived from an EMBL/GenBank/DDBJ whole genome shotgun (WGS) entry which is preliminary data.</text>
</comment>
<dbReference type="Pfam" id="PF00657">
    <property type="entry name" value="Lipase_GDSL"/>
    <property type="match status" value="1"/>
</dbReference>
<dbReference type="AlphaFoldDB" id="A0A9N9GVZ8"/>
<sequence length="249" mass="27949">MLARKTLFSFTLLLLLCLPLRLNALYYVSLGDSFAAGVDISGPYPGNKITPSYSYANALYKLLKKHTNLKSKKVAHHTNIKLKKFARSGETSDGLIANQLTNATNFMKSNPGLTKVVTITIGKNDFNHCFPPYKTSNITKCLGHALNHLVKNLNEKIIPCLKEAGGEGVQYAATTYYNYFSYFKMLDDKLVSLYVNNGFEVIDIKHIITDDMICDYTHWCNYKDWHPNLNGGRAIASVLFHKLSLNALL</sequence>
<evidence type="ECO:0000256" key="1">
    <source>
        <dbReference type="SAM" id="SignalP"/>
    </source>
</evidence>
<organism evidence="2 3">
    <name type="scientific">Cetraspora pellucida</name>
    <dbReference type="NCBI Taxonomy" id="1433469"/>
    <lineage>
        <taxon>Eukaryota</taxon>
        <taxon>Fungi</taxon>
        <taxon>Fungi incertae sedis</taxon>
        <taxon>Mucoromycota</taxon>
        <taxon>Glomeromycotina</taxon>
        <taxon>Glomeromycetes</taxon>
        <taxon>Diversisporales</taxon>
        <taxon>Gigasporaceae</taxon>
        <taxon>Cetraspora</taxon>
    </lineage>
</organism>
<keyword evidence="1" id="KW-0732">Signal</keyword>
<evidence type="ECO:0000313" key="3">
    <source>
        <dbReference type="Proteomes" id="UP000789759"/>
    </source>
</evidence>
<evidence type="ECO:0000313" key="2">
    <source>
        <dbReference type="EMBL" id="CAG8630598.1"/>
    </source>
</evidence>
<protein>
    <submittedName>
        <fullName evidence="2">21024_t:CDS:1</fullName>
    </submittedName>
</protein>
<proteinExistence type="predicted"/>
<dbReference type="Gene3D" id="3.40.50.1110">
    <property type="entry name" value="SGNH hydrolase"/>
    <property type="match status" value="1"/>
</dbReference>
<name>A0A9N9GVZ8_9GLOM</name>
<reference evidence="2" key="1">
    <citation type="submission" date="2021-06" db="EMBL/GenBank/DDBJ databases">
        <authorList>
            <person name="Kallberg Y."/>
            <person name="Tangrot J."/>
            <person name="Rosling A."/>
        </authorList>
    </citation>
    <scope>NUCLEOTIDE SEQUENCE</scope>
    <source>
        <strain evidence="2">FL966</strain>
    </source>
</reference>
<keyword evidence="3" id="KW-1185">Reference proteome</keyword>
<dbReference type="OrthoDB" id="2367848at2759"/>
<dbReference type="InterPro" id="IPR036514">
    <property type="entry name" value="SGNH_hydro_sf"/>
</dbReference>
<dbReference type="EMBL" id="CAJVQA010005925">
    <property type="protein sequence ID" value="CAG8630598.1"/>
    <property type="molecule type" value="Genomic_DNA"/>
</dbReference>
<gene>
    <name evidence="2" type="ORF">CPELLU_LOCUS8368</name>
</gene>
<feature type="chain" id="PRO_5040123355" evidence="1">
    <location>
        <begin position="25"/>
        <end position="249"/>
    </location>
</feature>
<feature type="signal peptide" evidence="1">
    <location>
        <begin position="1"/>
        <end position="24"/>
    </location>
</feature>
<dbReference type="SUPFAM" id="SSF52266">
    <property type="entry name" value="SGNH hydrolase"/>
    <property type="match status" value="1"/>
</dbReference>
<accession>A0A9N9GVZ8</accession>
<dbReference type="InterPro" id="IPR001087">
    <property type="entry name" value="GDSL"/>
</dbReference>